<dbReference type="OrthoDB" id="78947at2759"/>
<evidence type="ECO:0000313" key="4">
    <source>
        <dbReference type="Proteomes" id="UP000009168"/>
    </source>
</evidence>
<dbReference type="AlphaFoldDB" id="I7M4E7"/>
<dbReference type="GeneID" id="7826705"/>
<dbReference type="GO" id="GO:0005829">
    <property type="term" value="C:cytosol"/>
    <property type="evidence" value="ECO:0007669"/>
    <property type="project" value="TreeGrafter"/>
</dbReference>
<dbReference type="KEGG" id="tet:TTHERM_00332160"/>
<accession>I7M4E7</accession>
<evidence type="ECO:0000259" key="2">
    <source>
        <dbReference type="Pfam" id="PF06110"/>
    </source>
</evidence>
<dbReference type="InterPro" id="IPR036249">
    <property type="entry name" value="Thioredoxin-like_sf"/>
</dbReference>
<sequence length="155" mass="17856">MIKLKNKYFNILTIINKRYSKMAEHSNVIHLNYKEFDAKYTELKQQGKPFAVLFTGDNVPGTTDSWCGDCVRAHPVIQSTVIPKCAELNIPFLEVLVGLREEWRTPTHSIRNHPDLMLTNIPTLLLNQKGKFIKKLVEGQILNKGLLEDFFELDD</sequence>
<dbReference type="SUPFAM" id="SSF52833">
    <property type="entry name" value="Thioredoxin-like"/>
    <property type="match status" value="1"/>
</dbReference>
<name>I7M4E7_TETTS</name>
<dbReference type="PANTHER" id="PTHR12452:SF0">
    <property type="entry name" value="THIOREDOXIN DOMAIN-CONTAINING PROTEIN 17"/>
    <property type="match status" value="1"/>
</dbReference>
<dbReference type="InterPro" id="IPR045108">
    <property type="entry name" value="TXNDC17-like"/>
</dbReference>
<dbReference type="Proteomes" id="UP000009168">
    <property type="component" value="Unassembled WGS sequence"/>
</dbReference>
<gene>
    <name evidence="3" type="ORF">TTHERM_00332160</name>
</gene>
<feature type="domain" description="Thioredoxin" evidence="2">
    <location>
        <begin position="31"/>
        <end position="152"/>
    </location>
</feature>
<proteinExistence type="inferred from homology"/>
<dbReference type="RefSeq" id="XP_001026583.2">
    <property type="nucleotide sequence ID" value="XM_001026583.3"/>
</dbReference>
<dbReference type="Gene3D" id="3.40.30.10">
    <property type="entry name" value="Glutaredoxin"/>
    <property type="match status" value="1"/>
</dbReference>
<dbReference type="EMBL" id="GG662299">
    <property type="protein sequence ID" value="EAS06338.2"/>
    <property type="molecule type" value="Genomic_DNA"/>
</dbReference>
<evidence type="ECO:0000256" key="1">
    <source>
        <dbReference type="ARBA" id="ARBA00008987"/>
    </source>
</evidence>
<dbReference type="InterPro" id="IPR010357">
    <property type="entry name" value="TXNDC17_dom"/>
</dbReference>
<dbReference type="eggNOG" id="KOG3425">
    <property type="taxonomic scope" value="Eukaryota"/>
</dbReference>
<dbReference type="STRING" id="312017.I7M4E7"/>
<reference evidence="4" key="1">
    <citation type="journal article" date="2006" name="PLoS Biol.">
        <title>Macronuclear genome sequence of the ciliate Tetrahymena thermophila, a model eukaryote.</title>
        <authorList>
            <person name="Eisen J.A."/>
            <person name="Coyne R.S."/>
            <person name="Wu M."/>
            <person name="Wu D."/>
            <person name="Thiagarajan M."/>
            <person name="Wortman J.R."/>
            <person name="Badger J.H."/>
            <person name="Ren Q."/>
            <person name="Amedeo P."/>
            <person name="Jones K.M."/>
            <person name="Tallon L.J."/>
            <person name="Delcher A.L."/>
            <person name="Salzberg S.L."/>
            <person name="Silva J.C."/>
            <person name="Haas B.J."/>
            <person name="Majoros W.H."/>
            <person name="Farzad M."/>
            <person name="Carlton J.M."/>
            <person name="Smith R.K. Jr."/>
            <person name="Garg J."/>
            <person name="Pearlman R.E."/>
            <person name="Karrer K.M."/>
            <person name="Sun L."/>
            <person name="Manning G."/>
            <person name="Elde N.C."/>
            <person name="Turkewitz A.P."/>
            <person name="Asai D.J."/>
            <person name="Wilkes D.E."/>
            <person name="Wang Y."/>
            <person name="Cai H."/>
            <person name="Collins K."/>
            <person name="Stewart B.A."/>
            <person name="Lee S.R."/>
            <person name="Wilamowska K."/>
            <person name="Weinberg Z."/>
            <person name="Ruzzo W.L."/>
            <person name="Wloga D."/>
            <person name="Gaertig J."/>
            <person name="Frankel J."/>
            <person name="Tsao C.-C."/>
            <person name="Gorovsky M.A."/>
            <person name="Keeling P.J."/>
            <person name="Waller R.F."/>
            <person name="Patron N.J."/>
            <person name="Cherry J.M."/>
            <person name="Stover N.A."/>
            <person name="Krieger C.J."/>
            <person name="del Toro C."/>
            <person name="Ryder H.F."/>
            <person name="Williamson S.C."/>
            <person name="Barbeau R.A."/>
            <person name="Hamilton E.P."/>
            <person name="Orias E."/>
        </authorList>
    </citation>
    <scope>NUCLEOTIDE SEQUENCE [LARGE SCALE GENOMIC DNA]</scope>
    <source>
        <strain evidence="4">SB210</strain>
    </source>
</reference>
<protein>
    <submittedName>
        <fullName evidence="3">Thioredoxin domain protein</fullName>
    </submittedName>
</protein>
<dbReference type="GO" id="GO:0047134">
    <property type="term" value="F:protein-disulfide reductase [NAD(P)H] activity"/>
    <property type="evidence" value="ECO:0007669"/>
    <property type="project" value="InterPro"/>
</dbReference>
<dbReference type="Pfam" id="PF06110">
    <property type="entry name" value="TXD17-like_Trx"/>
    <property type="match status" value="1"/>
</dbReference>
<dbReference type="InParanoid" id="I7M4E7"/>
<organism evidence="3 4">
    <name type="scientific">Tetrahymena thermophila (strain SB210)</name>
    <dbReference type="NCBI Taxonomy" id="312017"/>
    <lineage>
        <taxon>Eukaryota</taxon>
        <taxon>Sar</taxon>
        <taxon>Alveolata</taxon>
        <taxon>Ciliophora</taxon>
        <taxon>Intramacronucleata</taxon>
        <taxon>Oligohymenophorea</taxon>
        <taxon>Hymenostomatida</taxon>
        <taxon>Tetrahymenina</taxon>
        <taxon>Tetrahymenidae</taxon>
        <taxon>Tetrahymena</taxon>
    </lineage>
</organism>
<keyword evidence="4" id="KW-1185">Reference proteome</keyword>
<dbReference type="PANTHER" id="PTHR12452">
    <property type="entry name" value="42-9-9 PROTEIN-RELATED"/>
    <property type="match status" value="1"/>
</dbReference>
<comment type="similarity">
    <text evidence="1">Belongs to the thioredoxin family.</text>
</comment>
<evidence type="ECO:0000313" key="3">
    <source>
        <dbReference type="EMBL" id="EAS06338.2"/>
    </source>
</evidence>